<gene>
    <name evidence="7" type="primary">rnpA</name>
    <name evidence="9" type="ORF">R53529_LOCUS103</name>
    <name evidence="10" type="ORF">R53530_LOCUS1532</name>
</gene>
<dbReference type="GO" id="GO:0000049">
    <property type="term" value="F:tRNA binding"/>
    <property type="evidence" value="ECO:0007669"/>
    <property type="project" value="UniProtKB-UniRule"/>
</dbReference>
<dbReference type="Proteomes" id="UP001154259">
    <property type="component" value="Unassembled WGS sequence"/>
</dbReference>
<dbReference type="InterPro" id="IPR020539">
    <property type="entry name" value="RNase_P_CS"/>
</dbReference>
<dbReference type="Gene3D" id="3.30.230.10">
    <property type="match status" value="1"/>
</dbReference>
<keyword evidence="3 7" id="KW-0540">Nuclease</keyword>
<evidence type="ECO:0000256" key="8">
    <source>
        <dbReference type="NCBIfam" id="TIGR00188"/>
    </source>
</evidence>
<evidence type="ECO:0000313" key="10">
    <source>
        <dbReference type="EMBL" id="CAI3946103.1"/>
    </source>
</evidence>
<dbReference type="Pfam" id="PF00825">
    <property type="entry name" value="Ribonuclease_P"/>
    <property type="match status" value="1"/>
</dbReference>
<comment type="function">
    <text evidence="1 7">RNaseP catalyzes the removal of the 5'-leader sequence from pre-tRNA to produce the mature 5'-terminus. It can also cleave other RNA substrates such as 4.5S RNA. The protein component plays an auxiliary but essential role in vivo by binding to the 5'-leader sequence and broadening the substrate specificity of the ribozyme.</text>
</comment>
<evidence type="ECO:0000256" key="4">
    <source>
        <dbReference type="ARBA" id="ARBA00022759"/>
    </source>
</evidence>
<dbReference type="HAMAP" id="MF_00227">
    <property type="entry name" value="RNase_P"/>
    <property type="match status" value="1"/>
</dbReference>
<name>A0A9W4X6W6_9PROT</name>
<keyword evidence="6 7" id="KW-0694">RNA-binding</keyword>
<dbReference type="SUPFAM" id="SSF54211">
    <property type="entry name" value="Ribosomal protein S5 domain 2-like"/>
    <property type="match status" value="1"/>
</dbReference>
<reference evidence="10" key="1">
    <citation type="submission" date="2022-10" db="EMBL/GenBank/DDBJ databases">
        <authorList>
            <person name="Botero Cardona J."/>
        </authorList>
    </citation>
    <scope>NUCLEOTIDE SEQUENCE</scope>
    <source>
        <strain evidence="10">LMG 31819</strain>
        <strain evidence="9">R-53529</strain>
    </source>
</reference>
<dbReference type="AlphaFoldDB" id="A0A9W4X6W6"/>
<keyword evidence="5 7" id="KW-0378">Hydrolase</keyword>
<evidence type="ECO:0000256" key="3">
    <source>
        <dbReference type="ARBA" id="ARBA00022722"/>
    </source>
</evidence>
<dbReference type="GO" id="GO:0042781">
    <property type="term" value="F:3'-tRNA processing endoribonuclease activity"/>
    <property type="evidence" value="ECO:0007669"/>
    <property type="project" value="TreeGrafter"/>
</dbReference>
<keyword evidence="2 7" id="KW-0819">tRNA processing</keyword>
<dbReference type="InterPro" id="IPR020568">
    <property type="entry name" value="Ribosomal_Su5_D2-typ_SF"/>
</dbReference>
<comment type="caution">
    <text evidence="10">The sequence shown here is derived from an EMBL/GenBank/DDBJ whole genome shotgun (WGS) entry which is preliminary data.</text>
</comment>
<proteinExistence type="inferred from homology"/>
<organism evidence="10 11">
    <name type="scientific">Commensalibacter communis</name>
    <dbReference type="NCBI Taxonomy" id="2972786"/>
    <lineage>
        <taxon>Bacteria</taxon>
        <taxon>Pseudomonadati</taxon>
        <taxon>Pseudomonadota</taxon>
        <taxon>Alphaproteobacteria</taxon>
        <taxon>Acetobacterales</taxon>
        <taxon>Acetobacteraceae</taxon>
    </lineage>
</organism>
<dbReference type="EC" id="3.1.26.5" evidence="7 8"/>
<accession>A0A9W4X6W6</accession>
<keyword evidence="4 7" id="KW-0255">Endonuclease</keyword>
<dbReference type="PANTHER" id="PTHR33992">
    <property type="entry name" value="RIBONUCLEASE P PROTEIN COMPONENT"/>
    <property type="match status" value="1"/>
</dbReference>
<evidence type="ECO:0000256" key="1">
    <source>
        <dbReference type="ARBA" id="ARBA00002663"/>
    </source>
</evidence>
<dbReference type="PANTHER" id="PTHR33992:SF1">
    <property type="entry name" value="RIBONUCLEASE P PROTEIN COMPONENT"/>
    <property type="match status" value="1"/>
</dbReference>
<keyword evidence="12" id="KW-1185">Reference proteome</keyword>
<dbReference type="GO" id="GO:0004526">
    <property type="term" value="F:ribonuclease P activity"/>
    <property type="evidence" value="ECO:0007669"/>
    <property type="project" value="UniProtKB-UniRule"/>
</dbReference>
<dbReference type="InterPro" id="IPR000100">
    <property type="entry name" value="RNase_P"/>
</dbReference>
<evidence type="ECO:0000256" key="2">
    <source>
        <dbReference type="ARBA" id="ARBA00022694"/>
    </source>
</evidence>
<comment type="similarity">
    <text evidence="7">Belongs to the RnpA family.</text>
</comment>
<dbReference type="PROSITE" id="PS00648">
    <property type="entry name" value="RIBONUCLEASE_P"/>
    <property type="match status" value="1"/>
</dbReference>
<dbReference type="GO" id="GO:0001682">
    <property type="term" value="P:tRNA 5'-leader removal"/>
    <property type="evidence" value="ECO:0007669"/>
    <property type="project" value="UniProtKB-UniRule"/>
</dbReference>
<dbReference type="EMBL" id="CAMXCM010000003">
    <property type="protein sequence ID" value="CAI3946103.1"/>
    <property type="molecule type" value="Genomic_DNA"/>
</dbReference>
<dbReference type="GO" id="GO:0030677">
    <property type="term" value="C:ribonuclease P complex"/>
    <property type="evidence" value="ECO:0007669"/>
    <property type="project" value="TreeGrafter"/>
</dbReference>
<dbReference type="NCBIfam" id="TIGR00188">
    <property type="entry name" value="rnpA"/>
    <property type="match status" value="1"/>
</dbReference>
<evidence type="ECO:0000256" key="6">
    <source>
        <dbReference type="ARBA" id="ARBA00022884"/>
    </source>
</evidence>
<evidence type="ECO:0000256" key="5">
    <source>
        <dbReference type="ARBA" id="ARBA00022801"/>
    </source>
</evidence>
<comment type="subunit">
    <text evidence="7">Consists of a catalytic RNA component (M1 or rnpB) and a protein subunit.</text>
</comment>
<dbReference type="Proteomes" id="UP001154255">
    <property type="component" value="Unassembled WGS sequence"/>
</dbReference>
<evidence type="ECO:0000313" key="11">
    <source>
        <dbReference type="Proteomes" id="UP001154255"/>
    </source>
</evidence>
<comment type="catalytic activity">
    <reaction evidence="7">
        <text>Endonucleolytic cleavage of RNA, removing 5'-extranucleotides from tRNA precursor.</text>
        <dbReference type="EC" id="3.1.26.5"/>
    </reaction>
</comment>
<dbReference type="InterPro" id="IPR014721">
    <property type="entry name" value="Ribsml_uS5_D2-typ_fold_subgr"/>
</dbReference>
<protein>
    <recommendedName>
        <fullName evidence="7 8">Ribonuclease P protein component</fullName>
        <shortName evidence="7">RNase P protein</shortName>
        <shortName evidence="7">RNaseP protein</shortName>
        <ecNumber evidence="7 8">3.1.26.5</ecNumber>
    </recommendedName>
    <alternativeName>
        <fullName evidence="7">Protein C5</fullName>
    </alternativeName>
</protein>
<dbReference type="EMBL" id="CAMXCS010000001">
    <property type="protein sequence ID" value="CAI3923806.1"/>
    <property type="molecule type" value="Genomic_DNA"/>
</dbReference>
<evidence type="ECO:0000256" key="7">
    <source>
        <dbReference type="HAMAP-Rule" id="MF_00227"/>
    </source>
</evidence>
<evidence type="ECO:0000313" key="9">
    <source>
        <dbReference type="EMBL" id="CAI3923806.1"/>
    </source>
</evidence>
<evidence type="ECO:0000313" key="12">
    <source>
        <dbReference type="Proteomes" id="UP001154259"/>
    </source>
</evidence>
<sequence>MALKRVKLLTDTGNKLQPVLRLKKRVQFLNVAANGQKVPTSSVILQLLHRNDSEAGRVGFTVTKKVGNAVIRNRVKRRLRGVMQELAQKNAFQGIDMVMIGRKNTYQKPYEAIVKDFSWALRKAGVALNK</sequence>